<gene>
    <name evidence="3" type="ORF">DH2020_038356</name>
</gene>
<evidence type="ECO:0000256" key="2">
    <source>
        <dbReference type="SAM" id="SignalP"/>
    </source>
</evidence>
<feature type="signal peptide" evidence="2">
    <location>
        <begin position="1"/>
        <end position="22"/>
    </location>
</feature>
<evidence type="ECO:0000313" key="3">
    <source>
        <dbReference type="EMBL" id="KAK6127927.1"/>
    </source>
</evidence>
<feature type="region of interest" description="Disordered" evidence="1">
    <location>
        <begin position="98"/>
        <end position="117"/>
    </location>
</feature>
<evidence type="ECO:0000256" key="1">
    <source>
        <dbReference type="SAM" id="MobiDB-lite"/>
    </source>
</evidence>
<dbReference type="EMBL" id="JABTTQ020001848">
    <property type="protein sequence ID" value="KAK6127927.1"/>
    <property type="molecule type" value="Genomic_DNA"/>
</dbReference>
<reference evidence="3 4" key="1">
    <citation type="journal article" date="2021" name="Comput. Struct. Biotechnol. J.">
        <title>De novo genome assembly of the potent medicinal plant Rehmannia glutinosa using nanopore technology.</title>
        <authorList>
            <person name="Ma L."/>
            <person name="Dong C."/>
            <person name="Song C."/>
            <person name="Wang X."/>
            <person name="Zheng X."/>
            <person name="Niu Y."/>
            <person name="Chen S."/>
            <person name="Feng W."/>
        </authorList>
    </citation>
    <scope>NUCLEOTIDE SEQUENCE [LARGE SCALE GENOMIC DNA]</scope>
    <source>
        <strain evidence="3">DH-2019</strain>
    </source>
</reference>
<evidence type="ECO:0000313" key="4">
    <source>
        <dbReference type="Proteomes" id="UP001318860"/>
    </source>
</evidence>
<organism evidence="3 4">
    <name type="scientific">Rehmannia glutinosa</name>
    <name type="common">Chinese foxglove</name>
    <dbReference type="NCBI Taxonomy" id="99300"/>
    <lineage>
        <taxon>Eukaryota</taxon>
        <taxon>Viridiplantae</taxon>
        <taxon>Streptophyta</taxon>
        <taxon>Embryophyta</taxon>
        <taxon>Tracheophyta</taxon>
        <taxon>Spermatophyta</taxon>
        <taxon>Magnoliopsida</taxon>
        <taxon>eudicotyledons</taxon>
        <taxon>Gunneridae</taxon>
        <taxon>Pentapetalae</taxon>
        <taxon>asterids</taxon>
        <taxon>lamiids</taxon>
        <taxon>Lamiales</taxon>
        <taxon>Orobanchaceae</taxon>
        <taxon>Rehmannieae</taxon>
        <taxon>Rehmannia</taxon>
    </lineage>
</organism>
<keyword evidence="4" id="KW-1185">Reference proteome</keyword>
<accession>A0ABR0V080</accession>
<comment type="caution">
    <text evidence="3">The sequence shown here is derived from an EMBL/GenBank/DDBJ whole genome shotgun (WGS) entry which is preliminary data.</text>
</comment>
<name>A0ABR0V080_REHGL</name>
<feature type="chain" id="PRO_5046459016" evidence="2">
    <location>
        <begin position="23"/>
        <end position="141"/>
    </location>
</feature>
<keyword evidence="2" id="KW-0732">Signal</keyword>
<feature type="compositionally biased region" description="Pro residues" evidence="1">
    <location>
        <begin position="105"/>
        <end position="117"/>
    </location>
</feature>
<sequence length="141" mass="15435">MVGYIMRSLLLILVFALVDSQARTLTENYDKLKANYGKHSNPPPPAPTTAPPTREVFPLLESWNNYIRPGKPSPPPPQPSVIQIISTRSRANNNFWTLKNYGKIPRPPPPAPKLPPPIHQVTGVGLAALAKSPPDLFLSSA</sequence>
<proteinExistence type="predicted"/>
<dbReference type="Proteomes" id="UP001318860">
    <property type="component" value="Unassembled WGS sequence"/>
</dbReference>
<protein>
    <submittedName>
        <fullName evidence="3">Uncharacterized protein</fullName>
    </submittedName>
</protein>